<dbReference type="Proteomes" id="UP000000768">
    <property type="component" value="Chromosome 4"/>
</dbReference>
<dbReference type="Gramene" id="KXG30361">
    <property type="protein sequence ID" value="KXG30361"/>
    <property type="gene ID" value="SORBI_3004G171800"/>
</dbReference>
<keyword evidence="3" id="KW-1185">Reference proteome</keyword>
<keyword evidence="1" id="KW-0812">Transmembrane</keyword>
<gene>
    <name evidence="2" type="ORF">SORBI_3004G171800</name>
</gene>
<name>A0A194YQ96_SORBI</name>
<keyword evidence="1" id="KW-0472">Membrane</keyword>
<dbReference type="Gramene" id="OQU85095">
    <property type="protein sequence ID" value="OQU85095"/>
    <property type="gene ID" value="SORBI_3004G171800"/>
</dbReference>
<accession>A0A194YQ96</accession>
<reference evidence="2" key="2">
    <citation type="submission" date="2017-02" db="EMBL/GenBank/DDBJ databases">
        <title>WGS assembly of Sorghum bicolor.</title>
        <authorList>
            <person name="Paterson A."/>
            <person name="Mullet J."/>
            <person name="Bowers J."/>
            <person name="Bruggmann R."/>
            <person name="Dubchak I."/>
            <person name="Grimwood J."/>
            <person name="Gundlach H."/>
            <person name="Haberer G."/>
            <person name="Hellsten U."/>
            <person name="Mitros T."/>
            <person name="Poliakov A."/>
            <person name="Schmutz J."/>
            <person name="Spannagl M."/>
            <person name="Tang H."/>
            <person name="Wang X."/>
            <person name="Wicker T."/>
            <person name="Bharti A."/>
            <person name="Chapman J."/>
            <person name="Feltus F."/>
            <person name="Gowik U."/>
            <person name="Grigoriev I."/>
            <person name="Lyons E."/>
            <person name="Maher C."/>
            <person name="Martis M."/>
            <person name="Narechania A."/>
            <person name="Otillar R."/>
            <person name="Penning B."/>
            <person name="Salamov A."/>
            <person name="Wang Y."/>
            <person name="Zhang L."/>
            <person name="Carpita N."/>
            <person name="Freeling M."/>
            <person name="Gingle A."/>
            <person name="Hash C."/>
            <person name="Keller B."/>
            <person name="Klein P."/>
            <person name="Kresovich S."/>
            <person name="Mccann M."/>
            <person name="Ming R."/>
            <person name="Peterson D."/>
            <person name="Rahman M."/>
            <person name="Ware D."/>
            <person name="Westhoff P."/>
            <person name="Mayer K."/>
            <person name="Messing J."/>
            <person name="Sims D."/>
            <person name="Jenkins J."/>
            <person name="Shu S."/>
            <person name="Rokhsar D."/>
        </authorList>
    </citation>
    <scope>NUCLEOTIDE SEQUENCE</scope>
</reference>
<evidence type="ECO:0000256" key="1">
    <source>
        <dbReference type="SAM" id="Phobius"/>
    </source>
</evidence>
<dbReference type="InParanoid" id="A0A194YQ96"/>
<sequence length="134" mass="15511">MVGAGEDAAAVCPWDPVRQGPFSLYISHSFSLFFPLGVATQRRMRCRLWRSTTQRRQGRHHRRVPKIQRGEPLLPAQGHGVAALLEPLLPRTDPWRWRHHARPSSSLRSPMAALLEPLLPRTDPWPQPWRRKCF</sequence>
<protein>
    <submittedName>
        <fullName evidence="2">Uncharacterized protein</fullName>
    </submittedName>
</protein>
<dbReference type="AlphaFoldDB" id="A0A194YQ96"/>
<evidence type="ECO:0000313" key="2">
    <source>
        <dbReference type="EMBL" id="KXG30362.1"/>
    </source>
</evidence>
<proteinExistence type="predicted"/>
<dbReference type="EMBL" id="CM000763">
    <property type="protein sequence ID" value="KXG30361.1"/>
    <property type="molecule type" value="Genomic_DNA"/>
</dbReference>
<dbReference type="EMBL" id="CM000763">
    <property type="protein sequence ID" value="OQU85094.1"/>
    <property type="molecule type" value="Genomic_DNA"/>
</dbReference>
<dbReference type="Gramene" id="KXG30362">
    <property type="protein sequence ID" value="KXG30362"/>
    <property type="gene ID" value="SORBI_3004G171800"/>
</dbReference>
<keyword evidence="1" id="KW-1133">Transmembrane helix</keyword>
<organism evidence="2 3">
    <name type="scientific">Sorghum bicolor</name>
    <name type="common">Sorghum</name>
    <name type="synonym">Sorghum vulgare</name>
    <dbReference type="NCBI Taxonomy" id="4558"/>
    <lineage>
        <taxon>Eukaryota</taxon>
        <taxon>Viridiplantae</taxon>
        <taxon>Streptophyta</taxon>
        <taxon>Embryophyta</taxon>
        <taxon>Tracheophyta</taxon>
        <taxon>Spermatophyta</taxon>
        <taxon>Magnoliopsida</taxon>
        <taxon>Liliopsida</taxon>
        <taxon>Poales</taxon>
        <taxon>Poaceae</taxon>
        <taxon>PACMAD clade</taxon>
        <taxon>Panicoideae</taxon>
        <taxon>Andropogonodae</taxon>
        <taxon>Andropogoneae</taxon>
        <taxon>Sorghinae</taxon>
        <taxon>Sorghum</taxon>
    </lineage>
</organism>
<dbReference type="EMBL" id="CM000763">
    <property type="protein sequence ID" value="KXG30362.1"/>
    <property type="molecule type" value="Genomic_DNA"/>
</dbReference>
<feature type="transmembrane region" description="Helical" evidence="1">
    <location>
        <begin position="22"/>
        <end position="40"/>
    </location>
</feature>
<reference evidence="2 3" key="1">
    <citation type="journal article" date="2009" name="Nature">
        <title>The Sorghum bicolor genome and the diversification of grasses.</title>
        <authorList>
            <person name="Paterson A.H."/>
            <person name="Bowers J.E."/>
            <person name="Bruggmann R."/>
            <person name="Dubchak I."/>
            <person name="Grimwood J."/>
            <person name="Gundlach H."/>
            <person name="Haberer G."/>
            <person name="Hellsten U."/>
            <person name="Mitros T."/>
            <person name="Poliakov A."/>
            <person name="Schmutz J."/>
            <person name="Spannagl M."/>
            <person name="Tang H."/>
            <person name="Wang X."/>
            <person name="Wicker T."/>
            <person name="Bharti A.K."/>
            <person name="Chapman J."/>
            <person name="Feltus F.A."/>
            <person name="Gowik U."/>
            <person name="Grigoriev I.V."/>
            <person name="Lyons E."/>
            <person name="Maher C.A."/>
            <person name="Martis M."/>
            <person name="Narechania A."/>
            <person name="Otillar R.P."/>
            <person name="Penning B.W."/>
            <person name="Salamov A.A."/>
            <person name="Wang Y."/>
            <person name="Zhang L."/>
            <person name="Carpita N.C."/>
            <person name="Freeling M."/>
            <person name="Gingle A.R."/>
            <person name="Hash C.T."/>
            <person name="Keller B."/>
            <person name="Klein P."/>
            <person name="Kresovich S."/>
            <person name="McCann M.C."/>
            <person name="Ming R."/>
            <person name="Peterson D.G."/>
            <person name="Mehboob-ur-Rahman"/>
            <person name="Ware D."/>
            <person name="Westhoff P."/>
            <person name="Mayer K.F."/>
            <person name="Messing J."/>
            <person name="Rokhsar D.S."/>
        </authorList>
    </citation>
    <scope>NUCLEOTIDE SEQUENCE [LARGE SCALE GENOMIC DNA]</scope>
    <source>
        <strain evidence="3">cv. BTx623</strain>
    </source>
</reference>
<reference evidence="3" key="3">
    <citation type="journal article" date="2018" name="Plant J.">
        <title>The Sorghum bicolor reference genome: improved assembly, gene annotations, a transcriptome atlas, and signatures of genome organization.</title>
        <authorList>
            <person name="McCormick R.F."/>
            <person name="Truong S.K."/>
            <person name="Sreedasyam A."/>
            <person name="Jenkins J."/>
            <person name="Shu S."/>
            <person name="Sims D."/>
            <person name="Kennedy M."/>
            <person name="Amirebrahimi M."/>
            <person name="Weers B.D."/>
            <person name="McKinley B."/>
            <person name="Mattison A."/>
            <person name="Morishige D.T."/>
            <person name="Grimwood J."/>
            <person name="Schmutz J."/>
            <person name="Mullet J.E."/>
        </authorList>
    </citation>
    <scope>NUCLEOTIDE SEQUENCE [LARGE SCALE GENOMIC DNA]</scope>
    <source>
        <strain evidence="3">cv. BTx623</strain>
    </source>
</reference>
<dbReference type="EMBL" id="CM000763">
    <property type="protein sequence ID" value="OQU85095.1"/>
    <property type="molecule type" value="Genomic_DNA"/>
</dbReference>
<evidence type="ECO:0000313" key="3">
    <source>
        <dbReference type="Proteomes" id="UP000000768"/>
    </source>
</evidence>
<dbReference type="Gramene" id="OQU85094">
    <property type="protein sequence ID" value="OQU85094"/>
    <property type="gene ID" value="SORBI_3004G171800"/>
</dbReference>